<dbReference type="SUPFAM" id="SSF53474">
    <property type="entry name" value="alpha/beta-Hydrolases"/>
    <property type="match status" value="1"/>
</dbReference>
<accession>A0AAN0MLY8</accession>
<dbReference type="RefSeq" id="WP_261847657.1">
    <property type="nucleotide sequence ID" value="NZ_AP028908.1"/>
</dbReference>
<name>A0AAN0MLY8_9GAMM</name>
<evidence type="ECO:0000259" key="1">
    <source>
        <dbReference type="Pfam" id="PF12146"/>
    </source>
</evidence>
<dbReference type="Gene3D" id="3.40.50.1820">
    <property type="entry name" value="alpha/beta hydrolase"/>
    <property type="match status" value="1"/>
</dbReference>
<protein>
    <submittedName>
        <fullName evidence="2">CocE/NonD family hydrolase</fullName>
    </submittedName>
</protein>
<dbReference type="EMBL" id="AP028908">
    <property type="protein sequence ID" value="BES85696.1"/>
    <property type="molecule type" value="Genomic_DNA"/>
</dbReference>
<dbReference type="KEGG" id="parl:PEC302110_27930"/>
<dbReference type="PANTHER" id="PTHR43265:SF1">
    <property type="entry name" value="ESTERASE ESTD"/>
    <property type="match status" value="1"/>
</dbReference>
<reference evidence="3" key="1">
    <citation type="journal article" date="2024" name="Int. J. Syst. Evol. Microbiol.">
        <title>Pectobacterium araliae sp. nov., a pathogen causing bacterial soft rot of Japanese angelica tree in Japan.</title>
        <authorList>
            <person name="Sawada H."/>
            <person name="Someya N."/>
            <person name="Morohoshi T."/>
            <person name="Ono M."/>
            <person name="Satou M."/>
        </authorList>
    </citation>
    <scope>NUCLEOTIDE SEQUENCE [LARGE SCALE GENOMIC DNA]</scope>
    <source>
        <strain evidence="3">MAFF 302110</strain>
    </source>
</reference>
<feature type="domain" description="Serine aminopeptidase S33" evidence="1">
    <location>
        <begin position="64"/>
        <end position="295"/>
    </location>
</feature>
<keyword evidence="3" id="KW-1185">Reference proteome</keyword>
<keyword evidence="2" id="KW-0378">Hydrolase</keyword>
<organism evidence="2 3">
    <name type="scientific">Pectobacterium araliae</name>
    <dbReference type="NCBI Taxonomy" id="3073862"/>
    <lineage>
        <taxon>Bacteria</taxon>
        <taxon>Pseudomonadati</taxon>
        <taxon>Pseudomonadota</taxon>
        <taxon>Gammaproteobacteria</taxon>
        <taxon>Enterobacterales</taxon>
        <taxon>Pectobacteriaceae</taxon>
        <taxon>Pectobacterium</taxon>
    </lineage>
</organism>
<dbReference type="InterPro" id="IPR053145">
    <property type="entry name" value="AB_hydrolase_Est10"/>
</dbReference>
<proteinExistence type="predicted"/>
<evidence type="ECO:0000313" key="2">
    <source>
        <dbReference type="EMBL" id="BES85696.1"/>
    </source>
</evidence>
<sequence>MQMKKGKVWIGVLSIVVMATLFTLSGLSDFELDNATVSTHHFPSGQNVLVGSLIVPKGITSPPIVLIVHGDGAQDRFSESGYLPLINQFIDAGIGVFTWDKPGVGESSGDWLNQSMQDRIDEAGAALNAVRSLPEMDRRKIGFLGFSQAGWVIPSAAGKFQPAFSVIVGGALNWREQGVYYTRQKLAHAGLSGAEIERQVSAELKANDAVFGQPELAYPTQRPDIEPRRFAFIARSYLADATKSVSTMSGPVLALWGSDDLNVDPQKNAARYQQLLTARLHQQVVVVPEATHGLLRARLFNYQLTPEWPQWKRGAFMILGRKAYAPGAIKQMTEWITTEVSNNTLRVPHLPE</sequence>
<dbReference type="AlphaFoldDB" id="A0AAN0MLY8"/>
<dbReference type="GO" id="GO:0052689">
    <property type="term" value="F:carboxylic ester hydrolase activity"/>
    <property type="evidence" value="ECO:0007669"/>
    <property type="project" value="TreeGrafter"/>
</dbReference>
<dbReference type="InterPro" id="IPR022742">
    <property type="entry name" value="Hydrolase_4"/>
</dbReference>
<dbReference type="Proteomes" id="UP001377830">
    <property type="component" value="Chromosome"/>
</dbReference>
<dbReference type="InterPro" id="IPR029058">
    <property type="entry name" value="AB_hydrolase_fold"/>
</dbReference>
<dbReference type="Pfam" id="PF12146">
    <property type="entry name" value="Hydrolase_4"/>
    <property type="match status" value="1"/>
</dbReference>
<gene>
    <name evidence="2" type="ORF">PEC302110_27930</name>
</gene>
<evidence type="ECO:0000313" key="3">
    <source>
        <dbReference type="Proteomes" id="UP001377830"/>
    </source>
</evidence>
<dbReference type="PANTHER" id="PTHR43265">
    <property type="entry name" value="ESTERASE ESTD"/>
    <property type="match status" value="1"/>
</dbReference>